<dbReference type="AlphaFoldDB" id="A0AAV7WQA2"/>
<reference evidence="2" key="1">
    <citation type="journal article" date="2022" name="bioRxiv">
        <title>Sequencing and chromosome-scale assembly of the giantPleurodeles waltlgenome.</title>
        <authorList>
            <person name="Brown T."/>
            <person name="Elewa A."/>
            <person name="Iarovenko S."/>
            <person name="Subramanian E."/>
            <person name="Araus A.J."/>
            <person name="Petzold A."/>
            <person name="Susuki M."/>
            <person name="Suzuki K.-i.T."/>
            <person name="Hayashi T."/>
            <person name="Toyoda A."/>
            <person name="Oliveira C."/>
            <person name="Osipova E."/>
            <person name="Leigh N.D."/>
            <person name="Simon A."/>
            <person name="Yun M.H."/>
        </authorList>
    </citation>
    <scope>NUCLEOTIDE SEQUENCE</scope>
    <source>
        <strain evidence="2">20211129_DDA</strain>
        <tissue evidence="2">Liver</tissue>
    </source>
</reference>
<proteinExistence type="predicted"/>
<sequence length="111" mass="12200">MEEDRLSLDDWLTGASPPWWGGGPGVHRSHAPGPATRMQIKTDNPPELHEGGKHNIQNLESAMTPLDREENPAAAVVVRGCVSHLETGPRCRGLPTVVKDKYYCCRFPGPF</sequence>
<evidence type="ECO:0000313" key="3">
    <source>
        <dbReference type="Proteomes" id="UP001066276"/>
    </source>
</evidence>
<name>A0AAV7WQA2_PLEWA</name>
<protein>
    <submittedName>
        <fullName evidence="2">Uncharacterized protein</fullName>
    </submittedName>
</protein>
<gene>
    <name evidence="2" type="ORF">NDU88_002556</name>
</gene>
<organism evidence="2 3">
    <name type="scientific">Pleurodeles waltl</name>
    <name type="common">Iberian ribbed newt</name>
    <dbReference type="NCBI Taxonomy" id="8319"/>
    <lineage>
        <taxon>Eukaryota</taxon>
        <taxon>Metazoa</taxon>
        <taxon>Chordata</taxon>
        <taxon>Craniata</taxon>
        <taxon>Vertebrata</taxon>
        <taxon>Euteleostomi</taxon>
        <taxon>Amphibia</taxon>
        <taxon>Batrachia</taxon>
        <taxon>Caudata</taxon>
        <taxon>Salamandroidea</taxon>
        <taxon>Salamandridae</taxon>
        <taxon>Pleurodelinae</taxon>
        <taxon>Pleurodeles</taxon>
    </lineage>
</organism>
<keyword evidence="3" id="KW-1185">Reference proteome</keyword>
<feature type="compositionally biased region" description="Basic and acidic residues" evidence="1">
    <location>
        <begin position="44"/>
        <end position="53"/>
    </location>
</feature>
<evidence type="ECO:0000313" key="2">
    <source>
        <dbReference type="EMBL" id="KAJ1214946.1"/>
    </source>
</evidence>
<dbReference type="Proteomes" id="UP001066276">
    <property type="component" value="Chromosome 1_1"/>
</dbReference>
<evidence type="ECO:0000256" key="1">
    <source>
        <dbReference type="SAM" id="MobiDB-lite"/>
    </source>
</evidence>
<feature type="region of interest" description="Disordered" evidence="1">
    <location>
        <begin position="17"/>
        <end position="55"/>
    </location>
</feature>
<dbReference type="EMBL" id="JANPWB010000001">
    <property type="protein sequence ID" value="KAJ1214946.1"/>
    <property type="molecule type" value="Genomic_DNA"/>
</dbReference>
<comment type="caution">
    <text evidence="2">The sequence shown here is derived from an EMBL/GenBank/DDBJ whole genome shotgun (WGS) entry which is preliminary data.</text>
</comment>
<accession>A0AAV7WQA2</accession>